<comment type="caution">
    <text evidence="1">The sequence shown here is derived from an EMBL/GenBank/DDBJ whole genome shotgun (WGS) entry which is preliminary data.</text>
</comment>
<proteinExistence type="predicted"/>
<name>A0ABW4WXA8_9BACT</name>
<reference evidence="2" key="1">
    <citation type="journal article" date="2019" name="Int. J. Syst. Evol. Microbiol.">
        <title>The Global Catalogue of Microorganisms (GCM) 10K type strain sequencing project: providing services to taxonomists for standard genome sequencing and annotation.</title>
        <authorList>
            <consortium name="The Broad Institute Genomics Platform"/>
            <consortium name="The Broad Institute Genome Sequencing Center for Infectious Disease"/>
            <person name="Wu L."/>
            <person name="Ma J."/>
        </authorList>
    </citation>
    <scope>NUCLEOTIDE SEQUENCE [LARGE SCALE GENOMIC DNA]</scope>
    <source>
        <strain evidence="2">JCM 16545</strain>
    </source>
</reference>
<organism evidence="1 2">
    <name type="scientific">Pontibacter silvestris</name>
    <dbReference type="NCBI Taxonomy" id="2305183"/>
    <lineage>
        <taxon>Bacteria</taxon>
        <taxon>Pseudomonadati</taxon>
        <taxon>Bacteroidota</taxon>
        <taxon>Cytophagia</taxon>
        <taxon>Cytophagales</taxon>
        <taxon>Hymenobacteraceae</taxon>
        <taxon>Pontibacter</taxon>
    </lineage>
</organism>
<dbReference type="Proteomes" id="UP001597369">
    <property type="component" value="Unassembled WGS sequence"/>
</dbReference>
<dbReference type="RefSeq" id="WP_229963147.1">
    <property type="nucleotide sequence ID" value="NZ_JAJJWI010000066.1"/>
</dbReference>
<keyword evidence="2" id="KW-1185">Reference proteome</keyword>
<gene>
    <name evidence="1" type="ORF">ACFSKU_10815</name>
</gene>
<protein>
    <submittedName>
        <fullName evidence="1">Uncharacterized protein</fullName>
    </submittedName>
</protein>
<evidence type="ECO:0000313" key="1">
    <source>
        <dbReference type="EMBL" id="MFD2067374.1"/>
    </source>
</evidence>
<accession>A0ABW4WXA8</accession>
<evidence type="ECO:0000313" key="2">
    <source>
        <dbReference type="Proteomes" id="UP001597369"/>
    </source>
</evidence>
<dbReference type="EMBL" id="JBHUHV010000032">
    <property type="protein sequence ID" value="MFD2067374.1"/>
    <property type="molecule type" value="Genomic_DNA"/>
</dbReference>
<sequence length="76" mass="8578">MVKLYYFKPSEQEGIGVREFPSEEEAALFMACSCEQHLAMERSGKVVLLAAQDDFYKVVLYRVALQEFGVSRPAIG</sequence>